<sequence length="175" mass="20081">MLINLSDIISVNGKVEHIQAPIELESFCLEGICYPFAEKSSADLTITHMGERKVRIEGEAKISLLIPCNRCLEDVETLFELKIFKDLDLNHRSEDRIKDLDETNYIDEYNLDVDLLVYNEILIDFPMKVLCDEDCKGLCKVCGTNLNKNTCNCSEPDPDPRMSVIRDIFKNFKEV</sequence>
<protein>
    <recommendedName>
        <fullName evidence="3">DUF177 domain-containing protein</fullName>
    </recommendedName>
</protein>
<evidence type="ECO:0008006" key="3">
    <source>
        <dbReference type="Google" id="ProtNLM"/>
    </source>
</evidence>
<dbReference type="Pfam" id="PF02620">
    <property type="entry name" value="YceD"/>
    <property type="match status" value="1"/>
</dbReference>
<gene>
    <name evidence="1" type="ORF">SAMN04489757_12712</name>
</gene>
<dbReference type="OrthoDB" id="9790372at2"/>
<dbReference type="PANTHER" id="PTHR34374">
    <property type="entry name" value="LARGE RIBOSOMAL RNA SUBUNIT ACCUMULATION PROTEIN YCED HOMOLOG 1, CHLOROPLASTIC"/>
    <property type="match status" value="1"/>
</dbReference>
<proteinExistence type="predicted"/>
<dbReference type="STRING" id="1527.SAMN04489757_12712"/>
<accession>A0A1I5H8X1</accession>
<organism evidence="1 2">
    <name type="scientific">Anaerocolumna aminovalerica</name>
    <dbReference type="NCBI Taxonomy" id="1527"/>
    <lineage>
        <taxon>Bacteria</taxon>
        <taxon>Bacillati</taxon>
        <taxon>Bacillota</taxon>
        <taxon>Clostridia</taxon>
        <taxon>Lachnospirales</taxon>
        <taxon>Lachnospiraceae</taxon>
        <taxon>Anaerocolumna</taxon>
    </lineage>
</organism>
<dbReference type="InterPro" id="IPR003772">
    <property type="entry name" value="YceD"/>
</dbReference>
<evidence type="ECO:0000313" key="1">
    <source>
        <dbReference type="EMBL" id="SFO44714.1"/>
    </source>
</evidence>
<name>A0A1I5H8X1_9FIRM</name>
<dbReference type="PANTHER" id="PTHR34374:SF1">
    <property type="entry name" value="LARGE RIBOSOMAL RNA SUBUNIT ACCUMULATION PROTEIN YCED HOMOLOG 1, CHLOROPLASTIC"/>
    <property type="match status" value="1"/>
</dbReference>
<dbReference type="EMBL" id="FOWD01000027">
    <property type="protein sequence ID" value="SFO44714.1"/>
    <property type="molecule type" value="Genomic_DNA"/>
</dbReference>
<dbReference type="AlphaFoldDB" id="A0A1I5H8X1"/>
<reference evidence="1 2" key="1">
    <citation type="submission" date="2016-10" db="EMBL/GenBank/DDBJ databases">
        <authorList>
            <person name="de Groot N.N."/>
        </authorList>
    </citation>
    <scope>NUCLEOTIDE SEQUENCE [LARGE SCALE GENOMIC DNA]</scope>
    <source>
        <strain evidence="1 2">DSM 1283</strain>
    </source>
</reference>
<dbReference type="RefSeq" id="WP_091687526.1">
    <property type="nucleotide sequence ID" value="NZ_BAABFM010000002.1"/>
</dbReference>
<dbReference type="Proteomes" id="UP000198806">
    <property type="component" value="Unassembled WGS sequence"/>
</dbReference>
<evidence type="ECO:0000313" key="2">
    <source>
        <dbReference type="Proteomes" id="UP000198806"/>
    </source>
</evidence>
<keyword evidence="2" id="KW-1185">Reference proteome</keyword>